<organism evidence="1 2">
    <name type="scientific">Cylicostephanus goldi</name>
    <name type="common">Nematode worm</name>
    <dbReference type="NCBI Taxonomy" id="71465"/>
    <lineage>
        <taxon>Eukaryota</taxon>
        <taxon>Metazoa</taxon>
        <taxon>Ecdysozoa</taxon>
        <taxon>Nematoda</taxon>
        <taxon>Chromadorea</taxon>
        <taxon>Rhabditida</taxon>
        <taxon>Rhabditina</taxon>
        <taxon>Rhabditomorpha</taxon>
        <taxon>Strongyloidea</taxon>
        <taxon>Strongylidae</taxon>
        <taxon>Cylicostephanus</taxon>
    </lineage>
</organism>
<dbReference type="Proteomes" id="UP000271889">
    <property type="component" value="Unassembled WGS sequence"/>
</dbReference>
<proteinExistence type="predicted"/>
<protein>
    <submittedName>
        <fullName evidence="1">Uncharacterized protein</fullName>
    </submittedName>
</protein>
<sequence length="92" mass="10717">MFFRYASLEEQRRIEQLSKDDRDIILAEKLPVEVNSEMSTAIQRCYDQYSKLRDDVDMAATVFRSAVRGVISPKKIFLFETVILPSNMGYEC</sequence>
<accession>A0A3P6S595</accession>
<reference evidence="1 2" key="1">
    <citation type="submission" date="2018-11" db="EMBL/GenBank/DDBJ databases">
        <authorList>
            <consortium name="Pathogen Informatics"/>
        </authorList>
    </citation>
    <scope>NUCLEOTIDE SEQUENCE [LARGE SCALE GENOMIC DNA]</scope>
</reference>
<evidence type="ECO:0000313" key="1">
    <source>
        <dbReference type="EMBL" id="VDK67187.1"/>
    </source>
</evidence>
<name>A0A3P6S595_CYLGO</name>
<dbReference type="EMBL" id="UYRV01020213">
    <property type="protein sequence ID" value="VDK67187.1"/>
    <property type="molecule type" value="Genomic_DNA"/>
</dbReference>
<dbReference type="OrthoDB" id="5836933at2759"/>
<gene>
    <name evidence="1" type="ORF">CGOC_LOCUS6284</name>
</gene>
<dbReference type="AlphaFoldDB" id="A0A3P6S595"/>
<evidence type="ECO:0000313" key="2">
    <source>
        <dbReference type="Proteomes" id="UP000271889"/>
    </source>
</evidence>
<keyword evidence="2" id="KW-1185">Reference proteome</keyword>